<evidence type="ECO:0008006" key="2">
    <source>
        <dbReference type="Google" id="ProtNLM"/>
    </source>
</evidence>
<protein>
    <recommendedName>
        <fullName evidence="2">DUF2292 domain-containing protein</fullName>
    </recommendedName>
</protein>
<evidence type="ECO:0000313" key="1">
    <source>
        <dbReference type="EMBL" id="KKM76878.1"/>
    </source>
</evidence>
<dbReference type="AlphaFoldDB" id="A0A0F9K4J3"/>
<name>A0A0F9K4J3_9ZZZZ</name>
<proteinExistence type="predicted"/>
<dbReference type="InterPro" id="IPR018743">
    <property type="entry name" value="DUF2292"/>
</dbReference>
<gene>
    <name evidence="1" type="ORF">LCGC14_1375760</name>
</gene>
<dbReference type="EMBL" id="LAZR01008733">
    <property type="protein sequence ID" value="KKM76878.1"/>
    <property type="molecule type" value="Genomic_DNA"/>
</dbReference>
<organism evidence="1">
    <name type="scientific">marine sediment metagenome</name>
    <dbReference type="NCBI Taxonomy" id="412755"/>
    <lineage>
        <taxon>unclassified sequences</taxon>
        <taxon>metagenomes</taxon>
        <taxon>ecological metagenomes</taxon>
    </lineage>
</organism>
<feature type="non-terminal residue" evidence="1">
    <location>
        <position position="1"/>
    </location>
</feature>
<comment type="caution">
    <text evidence="1">The sequence shown here is derived from an EMBL/GenBank/DDBJ whole genome shotgun (WGS) entry which is preliminary data.</text>
</comment>
<accession>A0A0F9K4J3</accession>
<dbReference type="Pfam" id="PF10055">
    <property type="entry name" value="DUF2292"/>
    <property type="match status" value="1"/>
</dbReference>
<reference evidence="1" key="1">
    <citation type="journal article" date="2015" name="Nature">
        <title>Complex archaea that bridge the gap between prokaryotes and eukaryotes.</title>
        <authorList>
            <person name="Spang A."/>
            <person name="Saw J.H."/>
            <person name="Jorgensen S.L."/>
            <person name="Zaremba-Niedzwiedzka K."/>
            <person name="Martijn J."/>
            <person name="Lind A.E."/>
            <person name="van Eijk R."/>
            <person name="Schleper C."/>
            <person name="Guy L."/>
            <person name="Ettema T.J."/>
        </authorList>
    </citation>
    <scope>NUCLEOTIDE SEQUENCE</scope>
</reference>
<sequence>EGGVRIVDLTNTPRTLIVSDKERNLLNLLRQIPYGEVVIVMHDGQPDRIERGIEKKKL</sequence>